<dbReference type="PRINTS" id="PR00032">
    <property type="entry name" value="HTHARAC"/>
</dbReference>
<dbReference type="PROSITE" id="PS01124">
    <property type="entry name" value="HTH_ARAC_FAMILY_2"/>
    <property type="match status" value="1"/>
</dbReference>
<dbReference type="InterPro" id="IPR050204">
    <property type="entry name" value="AraC_XylS_family_regulators"/>
</dbReference>
<dbReference type="RefSeq" id="WP_047578214.1">
    <property type="nucleotide sequence ID" value="NZ_JPQT01000130.1"/>
</dbReference>
<dbReference type="Pfam" id="PF12833">
    <property type="entry name" value="HTH_18"/>
    <property type="match status" value="1"/>
</dbReference>
<protein>
    <submittedName>
        <fullName evidence="7">AraC family transcriptional regulator</fullName>
    </submittedName>
</protein>
<comment type="function">
    <text evidence="5">Regulatory protein of the TOL plasmid xyl operons. XylS activates the xylXYZLTEGFJQKIH operon required for the degradation of toluene, m-xylene and p-xylene.</text>
</comment>
<dbReference type="InterPro" id="IPR018060">
    <property type="entry name" value="HTH_AraC"/>
</dbReference>
<dbReference type="SMART" id="SM00342">
    <property type="entry name" value="HTH_ARAC"/>
    <property type="match status" value="1"/>
</dbReference>
<dbReference type="InterPro" id="IPR035418">
    <property type="entry name" value="AraC-bd_2"/>
</dbReference>
<dbReference type="EMBL" id="JPQT01000130">
    <property type="protein sequence ID" value="KFE47186.1"/>
    <property type="molecule type" value="Genomic_DNA"/>
</dbReference>
<dbReference type="PATRIC" id="fig|317.174.peg.4897"/>
<dbReference type="GO" id="GO:0043565">
    <property type="term" value="F:sequence-specific DNA binding"/>
    <property type="evidence" value="ECO:0007669"/>
    <property type="project" value="InterPro"/>
</dbReference>
<dbReference type="InterPro" id="IPR009057">
    <property type="entry name" value="Homeodomain-like_sf"/>
</dbReference>
<feature type="domain" description="HTH araC/xylS-type" evidence="6">
    <location>
        <begin position="213"/>
        <end position="314"/>
    </location>
</feature>
<keyword evidence="4" id="KW-0804">Transcription</keyword>
<organism evidence="7 8">
    <name type="scientific">Pseudomonas syringae</name>
    <dbReference type="NCBI Taxonomy" id="317"/>
    <lineage>
        <taxon>Bacteria</taxon>
        <taxon>Pseudomonadati</taxon>
        <taxon>Pseudomonadota</taxon>
        <taxon>Gammaproteobacteria</taxon>
        <taxon>Pseudomonadales</taxon>
        <taxon>Pseudomonadaceae</taxon>
        <taxon>Pseudomonas</taxon>
    </lineage>
</organism>
<evidence type="ECO:0000256" key="2">
    <source>
        <dbReference type="ARBA" id="ARBA00023125"/>
    </source>
</evidence>
<evidence type="ECO:0000256" key="5">
    <source>
        <dbReference type="ARBA" id="ARBA00037345"/>
    </source>
</evidence>
<gene>
    <name evidence="7" type="ORF">IV02_23945</name>
</gene>
<reference evidence="7 8" key="1">
    <citation type="submission" date="2014-07" db="EMBL/GenBank/DDBJ databases">
        <title>Draft Genome Sequences of Environmental Pseudomonas syringae strains.</title>
        <authorList>
            <person name="Baltrus D.A."/>
            <person name="Berge O."/>
            <person name="Morris C."/>
        </authorList>
    </citation>
    <scope>NUCLEOTIDE SEQUENCE [LARGE SCALE GENOMIC DNA]</scope>
    <source>
        <strain evidence="7 8">CEB003</strain>
    </source>
</reference>
<proteinExistence type="predicted"/>
<dbReference type="SUPFAM" id="SSF46689">
    <property type="entry name" value="Homeodomain-like"/>
    <property type="match status" value="1"/>
</dbReference>
<accession>A0A085UVH3</accession>
<evidence type="ECO:0000313" key="7">
    <source>
        <dbReference type="EMBL" id="KFE47186.1"/>
    </source>
</evidence>
<sequence length="316" mass="35427">MKPRVFDTHDMDFDLGPDAAANWSDVMLEHHGLYCRFDESRSSSSTSKSWTLGNIGLTQADLASVVLAPVGEEQSSWQGDWLYLKLMTGGHVDIEEAGNRHRFKTGSMFFIDPERPFQESFTDRGQMTVLRIPKPGLRDRGLRYSLSELVVADMNSADMRATRELINCIAQQQIAPSPLIRDLMGRQLFELIDAILGSSGDKATSRSTDVVLLRARRYIHTSLSDTGLDTTAIAAAAHVSVKHLQRLFRNQDTTVMRHVWYVRLQHAQRLLTATQTLRPSVQEVAWQCGFATAAHFSRAYRAEFGICPSQVQVNAS</sequence>
<keyword evidence="1" id="KW-0805">Transcription regulation</keyword>
<evidence type="ECO:0000256" key="4">
    <source>
        <dbReference type="ARBA" id="ARBA00023163"/>
    </source>
</evidence>
<dbReference type="Proteomes" id="UP000028643">
    <property type="component" value="Unassembled WGS sequence"/>
</dbReference>
<dbReference type="PANTHER" id="PTHR46796">
    <property type="entry name" value="HTH-TYPE TRANSCRIPTIONAL ACTIVATOR RHAS-RELATED"/>
    <property type="match status" value="1"/>
</dbReference>
<dbReference type="Pfam" id="PF14525">
    <property type="entry name" value="AraC_binding_2"/>
    <property type="match status" value="1"/>
</dbReference>
<keyword evidence="2" id="KW-0238">DNA-binding</keyword>
<dbReference type="Gene3D" id="1.10.10.60">
    <property type="entry name" value="Homeodomain-like"/>
    <property type="match status" value="1"/>
</dbReference>
<dbReference type="AlphaFoldDB" id="A0A085UVH3"/>
<evidence type="ECO:0000256" key="1">
    <source>
        <dbReference type="ARBA" id="ARBA00023015"/>
    </source>
</evidence>
<evidence type="ECO:0000259" key="6">
    <source>
        <dbReference type="PROSITE" id="PS01124"/>
    </source>
</evidence>
<comment type="caution">
    <text evidence="7">The sequence shown here is derived from an EMBL/GenBank/DDBJ whole genome shotgun (WGS) entry which is preliminary data.</text>
</comment>
<evidence type="ECO:0000313" key="8">
    <source>
        <dbReference type="Proteomes" id="UP000028643"/>
    </source>
</evidence>
<evidence type="ECO:0000256" key="3">
    <source>
        <dbReference type="ARBA" id="ARBA00023159"/>
    </source>
</evidence>
<dbReference type="PANTHER" id="PTHR46796:SF6">
    <property type="entry name" value="ARAC SUBFAMILY"/>
    <property type="match status" value="1"/>
</dbReference>
<keyword evidence="3" id="KW-0010">Activator</keyword>
<dbReference type="InterPro" id="IPR020449">
    <property type="entry name" value="Tscrpt_reg_AraC-type_HTH"/>
</dbReference>
<name>A0A085UVH3_PSESX</name>
<dbReference type="GO" id="GO:0003700">
    <property type="term" value="F:DNA-binding transcription factor activity"/>
    <property type="evidence" value="ECO:0007669"/>
    <property type="project" value="InterPro"/>
</dbReference>